<dbReference type="AlphaFoldDB" id="A0A5N5X7H6"/>
<feature type="signal peptide" evidence="1">
    <location>
        <begin position="1"/>
        <end position="17"/>
    </location>
</feature>
<keyword evidence="3" id="KW-1185">Reference proteome</keyword>
<reference evidence="2 3" key="1">
    <citation type="submission" date="2019-04" db="EMBL/GenBank/DDBJ databases">
        <title>Friends and foes A comparative genomics study of 23 Aspergillus species from section Flavi.</title>
        <authorList>
            <consortium name="DOE Joint Genome Institute"/>
            <person name="Kjaerbolling I."/>
            <person name="Vesth T."/>
            <person name="Frisvad J.C."/>
            <person name="Nybo J.L."/>
            <person name="Theobald S."/>
            <person name="Kildgaard S."/>
            <person name="Isbrandt T."/>
            <person name="Kuo A."/>
            <person name="Sato A."/>
            <person name="Lyhne E.K."/>
            <person name="Kogle M.E."/>
            <person name="Wiebenga A."/>
            <person name="Kun R.S."/>
            <person name="Lubbers R.J."/>
            <person name="Makela M.R."/>
            <person name="Barry K."/>
            <person name="Chovatia M."/>
            <person name="Clum A."/>
            <person name="Daum C."/>
            <person name="Haridas S."/>
            <person name="He G."/>
            <person name="LaButti K."/>
            <person name="Lipzen A."/>
            <person name="Mondo S."/>
            <person name="Riley R."/>
            <person name="Salamov A."/>
            <person name="Simmons B.A."/>
            <person name="Magnuson J.K."/>
            <person name="Henrissat B."/>
            <person name="Mortensen U.H."/>
            <person name="Larsen T.O."/>
            <person name="Devries R.P."/>
            <person name="Grigoriev I.V."/>
            <person name="Machida M."/>
            <person name="Baker S.E."/>
            <person name="Andersen M.R."/>
        </authorList>
    </citation>
    <scope>NUCLEOTIDE SEQUENCE [LARGE SCALE GENOMIC DNA]</scope>
    <source>
        <strain evidence="2 3">CBS 151.66</strain>
    </source>
</reference>
<evidence type="ECO:0000313" key="3">
    <source>
        <dbReference type="Proteomes" id="UP000326565"/>
    </source>
</evidence>
<dbReference type="EMBL" id="ML732186">
    <property type="protein sequence ID" value="KAB8076025.1"/>
    <property type="molecule type" value="Genomic_DNA"/>
</dbReference>
<keyword evidence="1" id="KW-0732">Signal</keyword>
<feature type="chain" id="PRO_5024797314" evidence="1">
    <location>
        <begin position="18"/>
        <end position="178"/>
    </location>
</feature>
<evidence type="ECO:0000256" key="1">
    <source>
        <dbReference type="SAM" id="SignalP"/>
    </source>
</evidence>
<sequence length="178" mass="17529">MRFIPLVTILFTSSILAAPAPAPNPDILKDIFSGFGKNGDKASSSSASNADAATASARVIASPDAAASASAGASPNMNGGGGSSSSSSGNNTISLASLLDLGSCNPLGCAKEITDIVGSCAGAIIGHGINVGADLSCVANSIKVGIPTPNNDCTTCLIDALKKVFAVMGKIKEDIEET</sequence>
<proteinExistence type="predicted"/>
<evidence type="ECO:0000313" key="2">
    <source>
        <dbReference type="EMBL" id="KAB8076025.1"/>
    </source>
</evidence>
<dbReference type="Gene3D" id="1.10.1740.120">
    <property type="match status" value="1"/>
</dbReference>
<accession>A0A5N5X7H6</accession>
<name>A0A5N5X7H6_9EURO</name>
<dbReference type="OrthoDB" id="10492993at2759"/>
<gene>
    <name evidence="2" type="ORF">BDV29DRAFT_155106</name>
</gene>
<dbReference type="Proteomes" id="UP000326565">
    <property type="component" value="Unassembled WGS sequence"/>
</dbReference>
<protein>
    <submittedName>
        <fullName evidence="2">Uncharacterized protein</fullName>
    </submittedName>
</protein>
<organism evidence="2 3">
    <name type="scientific">Aspergillus leporis</name>
    <dbReference type="NCBI Taxonomy" id="41062"/>
    <lineage>
        <taxon>Eukaryota</taxon>
        <taxon>Fungi</taxon>
        <taxon>Dikarya</taxon>
        <taxon>Ascomycota</taxon>
        <taxon>Pezizomycotina</taxon>
        <taxon>Eurotiomycetes</taxon>
        <taxon>Eurotiomycetidae</taxon>
        <taxon>Eurotiales</taxon>
        <taxon>Aspergillaceae</taxon>
        <taxon>Aspergillus</taxon>
        <taxon>Aspergillus subgen. Circumdati</taxon>
    </lineage>
</organism>